<dbReference type="EMBL" id="JASKHM010000024">
    <property type="protein sequence ID" value="MEQ4486693.1"/>
    <property type="molecule type" value="Genomic_DNA"/>
</dbReference>
<sequence length="139" mass="16213">MGFVRLEVQRLLKAYKTNDPLTIAAQKNITVLYEVLGHNTWGYFSCMNRIPIIHVNNKLGEFETRFTIAHELGHRILHPKLNTPFLRRNTLFSVDRIERQTNRFAIYLLIGHEQPDIGESVGSFLSRCGIPEEMYNFYS</sequence>
<name>A0ABV1L365_9BACL</name>
<reference evidence="2 3" key="1">
    <citation type="journal article" date="2023" name="Genome Announc.">
        <title>Pan-Genome Analyses of the Genus Cohnella and Proposal of the Novel Species Cohnella silvisoli sp. nov., Isolated from Forest Soil.</title>
        <authorList>
            <person name="Wang C."/>
            <person name="Mao L."/>
            <person name="Bao G."/>
            <person name="Zhu H."/>
        </authorList>
    </citation>
    <scope>NUCLEOTIDE SEQUENCE [LARGE SCALE GENOMIC DNA]</scope>
    <source>
        <strain evidence="2 3">NL03-T5-1</strain>
    </source>
</reference>
<dbReference type="PANTHER" id="PTHR43236:SF1">
    <property type="entry name" value="BLL7220 PROTEIN"/>
    <property type="match status" value="1"/>
</dbReference>
<evidence type="ECO:0000259" key="1">
    <source>
        <dbReference type="Pfam" id="PF06114"/>
    </source>
</evidence>
<dbReference type="PANTHER" id="PTHR43236">
    <property type="entry name" value="ANTITOXIN HIGA1"/>
    <property type="match status" value="1"/>
</dbReference>
<dbReference type="Proteomes" id="UP001493487">
    <property type="component" value="Unassembled WGS sequence"/>
</dbReference>
<proteinExistence type="predicted"/>
<accession>A0ABV1L365</accession>
<dbReference type="Pfam" id="PF06114">
    <property type="entry name" value="Peptidase_M78"/>
    <property type="match status" value="1"/>
</dbReference>
<evidence type="ECO:0000313" key="2">
    <source>
        <dbReference type="EMBL" id="MEQ4486693.1"/>
    </source>
</evidence>
<comment type="caution">
    <text evidence="2">The sequence shown here is derived from an EMBL/GenBank/DDBJ whole genome shotgun (WGS) entry which is preliminary data.</text>
</comment>
<keyword evidence="3" id="KW-1185">Reference proteome</keyword>
<dbReference type="RefSeq" id="WP_232189774.1">
    <property type="nucleotide sequence ID" value="NZ_JAIOAP010000023.1"/>
</dbReference>
<feature type="domain" description="IrrE N-terminal-like" evidence="1">
    <location>
        <begin position="26"/>
        <end position="113"/>
    </location>
</feature>
<protein>
    <submittedName>
        <fullName evidence="2">ImmA/IrrE family metallo-endopeptidase</fullName>
    </submittedName>
</protein>
<evidence type="ECO:0000313" key="3">
    <source>
        <dbReference type="Proteomes" id="UP001493487"/>
    </source>
</evidence>
<dbReference type="InterPro" id="IPR010359">
    <property type="entry name" value="IrrE_HExxH"/>
</dbReference>
<dbReference type="InterPro" id="IPR052345">
    <property type="entry name" value="Rad_response_metalloprotease"/>
</dbReference>
<dbReference type="Gene3D" id="1.10.10.2910">
    <property type="match status" value="1"/>
</dbReference>
<organism evidence="2 3">
    <name type="scientific">Cohnella silvisoli</name>
    <dbReference type="NCBI Taxonomy" id="2873699"/>
    <lineage>
        <taxon>Bacteria</taxon>
        <taxon>Bacillati</taxon>
        <taxon>Bacillota</taxon>
        <taxon>Bacilli</taxon>
        <taxon>Bacillales</taxon>
        <taxon>Paenibacillaceae</taxon>
        <taxon>Cohnella</taxon>
    </lineage>
</organism>
<gene>
    <name evidence="2" type="ORF">QJS35_30385</name>
</gene>